<proteinExistence type="predicted"/>
<name>A0A369TN83_9RHOB</name>
<comment type="caution">
    <text evidence="1">The sequence shown here is derived from an EMBL/GenBank/DDBJ whole genome shotgun (WGS) entry which is preliminary data.</text>
</comment>
<evidence type="ECO:0000313" key="2">
    <source>
        <dbReference type="Proteomes" id="UP000253977"/>
    </source>
</evidence>
<sequence length="74" mass="6994">MALVLLLAGCGGFNLGRGGGNSDGLQPDGSMVVTDAVGAKLVVDANGCQSVVPASGGPAEPVLSADGAPVCLAQ</sequence>
<gene>
    <name evidence="1" type="ORF">DU478_11745</name>
</gene>
<evidence type="ECO:0000313" key="1">
    <source>
        <dbReference type="EMBL" id="RDD66164.1"/>
    </source>
</evidence>
<dbReference type="Proteomes" id="UP000253977">
    <property type="component" value="Unassembled WGS sequence"/>
</dbReference>
<organism evidence="1 2">
    <name type="scientific">Thalassococcus profundi</name>
    <dbReference type="NCBI Taxonomy" id="2282382"/>
    <lineage>
        <taxon>Bacteria</taxon>
        <taxon>Pseudomonadati</taxon>
        <taxon>Pseudomonadota</taxon>
        <taxon>Alphaproteobacteria</taxon>
        <taxon>Rhodobacterales</taxon>
        <taxon>Roseobacteraceae</taxon>
        <taxon>Thalassococcus</taxon>
    </lineage>
</organism>
<accession>A0A369TN83</accession>
<dbReference type="EMBL" id="QPMK01000007">
    <property type="protein sequence ID" value="RDD66164.1"/>
    <property type="molecule type" value="Genomic_DNA"/>
</dbReference>
<reference evidence="1 2" key="1">
    <citation type="submission" date="2018-07" db="EMBL/GenBank/DDBJ databases">
        <title>Thalassococcus profundi sp. nov., a marine bacterium isolated from deep seawater of Okinawa Trough.</title>
        <authorList>
            <person name="Yu M."/>
        </authorList>
    </citation>
    <scope>NUCLEOTIDE SEQUENCE [LARGE SCALE GENOMIC DNA]</scope>
    <source>
        <strain evidence="1 2">WRAS1</strain>
    </source>
</reference>
<dbReference type="AlphaFoldDB" id="A0A369TN83"/>
<keyword evidence="2" id="KW-1185">Reference proteome</keyword>
<protein>
    <submittedName>
        <fullName evidence="1">Uncharacterized protein</fullName>
    </submittedName>
</protein>